<feature type="transmembrane region" description="Helical" evidence="6">
    <location>
        <begin position="90"/>
        <end position="111"/>
    </location>
</feature>
<sequence length="124" mass="14229">EAAIRKRAEERAKVPLKFRDSFKDFFFLPTGVLKILRLGLIIGALACFITAKTHELYIAITVLEICIVLFFIITYMLTLHHLLICLDWSLLDLINSFITAVFLLIVAILAMQEMERRHLFYAGG</sequence>
<keyword evidence="4 5" id="KW-0472">Membrane</keyword>
<feature type="domain" description="MARVEL" evidence="7">
    <location>
        <begin position="25"/>
        <end position="124"/>
    </location>
</feature>
<evidence type="ECO:0000256" key="4">
    <source>
        <dbReference type="ARBA" id="ARBA00023136"/>
    </source>
</evidence>
<organism evidence="8 9">
    <name type="scientific">Crocuta crocuta</name>
    <name type="common">Spotted hyena</name>
    <dbReference type="NCBI Taxonomy" id="9678"/>
    <lineage>
        <taxon>Eukaryota</taxon>
        <taxon>Metazoa</taxon>
        <taxon>Chordata</taxon>
        <taxon>Craniata</taxon>
        <taxon>Vertebrata</taxon>
        <taxon>Euteleostomi</taxon>
        <taxon>Mammalia</taxon>
        <taxon>Eutheria</taxon>
        <taxon>Laurasiatheria</taxon>
        <taxon>Carnivora</taxon>
        <taxon>Feliformia</taxon>
        <taxon>Hyaenidae</taxon>
        <taxon>Crocuta</taxon>
    </lineage>
</organism>
<evidence type="ECO:0000313" key="8">
    <source>
        <dbReference type="EMBL" id="KAF0884183.1"/>
    </source>
</evidence>
<dbReference type="InterPro" id="IPR008253">
    <property type="entry name" value="Marvel"/>
</dbReference>
<keyword evidence="9" id="KW-1185">Reference proteome</keyword>
<evidence type="ECO:0000259" key="7">
    <source>
        <dbReference type="PROSITE" id="PS51225"/>
    </source>
</evidence>
<feature type="non-terminal residue" evidence="8">
    <location>
        <position position="124"/>
    </location>
</feature>
<dbReference type="EMBL" id="VOAJ01001897">
    <property type="protein sequence ID" value="KAF0884183.1"/>
    <property type="molecule type" value="Genomic_DNA"/>
</dbReference>
<evidence type="ECO:0000313" key="9">
    <source>
        <dbReference type="Proteomes" id="UP000475037"/>
    </source>
</evidence>
<keyword evidence="2 5" id="KW-0812">Transmembrane</keyword>
<dbReference type="PANTHER" id="PTHR22776:SF43">
    <property type="entry name" value="CKLF-LIKE MARVEL TRANSMEMBRANE DOMAIN-CONTAINING PROTEIN 1"/>
    <property type="match status" value="1"/>
</dbReference>
<reference evidence="8 9" key="1">
    <citation type="submission" date="2019-11" db="EMBL/GenBank/DDBJ databases">
        <authorList>
            <person name="Yang C."/>
            <person name="Li F."/>
        </authorList>
    </citation>
    <scope>NUCLEOTIDE SEQUENCE [LARGE SCALE GENOMIC DNA]</scope>
    <source>
        <strain evidence="8">KB4526</strain>
        <tissue evidence="8">Muscle</tissue>
    </source>
</reference>
<dbReference type="Proteomes" id="UP000475037">
    <property type="component" value="Unassembled WGS sequence"/>
</dbReference>
<evidence type="ECO:0000256" key="5">
    <source>
        <dbReference type="PROSITE-ProRule" id="PRU00581"/>
    </source>
</evidence>
<feature type="transmembrane region" description="Helical" evidence="6">
    <location>
        <begin position="25"/>
        <end position="49"/>
    </location>
</feature>
<protein>
    <submittedName>
        <fullName evidence="8">CKLF3 protein</fullName>
    </submittedName>
</protein>
<feature type="transmembrane region" description="Helical" evidence="6">
    <location>
        <begin position="56"/>
        <end position="78"/>
    </location>
</feature>
<name>A0A6G1B9I3_CROCR</name>
<dbReference type="InterPro" id="IPR050578">
    <property type="entry name" value="MARVEL-CKLF_proteins"/>
</dbReference>
<dbReference type="GO" id="GO:0016020">
    <property type="term" value="C:membrane"/>
    <property type="evidence" value="ECO:0007669"/>
    <property type="project" value="UniProtKB-SubCell"/>
</dbReference>
<evidence type="ECO:0000256" key="3">
    <source>
        <dbReference type="ARBA" id="ARBA00022989"/>
    </source>
</evidence>
<gene>
    <name evidence="8" type="primary">Cmtm3_1</name>
    <name evidence="8" type="ORF">FOF47_R21682</name>
</gene>
<dbReference type="Pfam" id="PF01284">
    <property type="entry name" value="MARVEL"/>
    <property type="match status" value="1"/>
</dbReference>
<proteinExistence type="predicted"/>
<evidence type="ECO:0000256" key="1">
    <source>
        <dbReference type="ARBA" id="ARBA00004141"/>
    </source>
</evidence>
<feature type="non-terminal residue" evidence="8">
    <location>
        <position position="1"/>
    </location>
</feature>
<accession>A0A6G1B9I3</accession>
<dbReference type="PROSITE" id="PS51225">
    <property type="entry name" value="MARVEL"/>
    <property type="match status" value="1"/>
</dbReference>
<dbReference type="AlphaFoldDB" id="A0A6G1B9I3"/>
<keyword evidence="3 6" id="KW-1133">Transmembrane helix</keyword>
<comment type="subcellular location">
    <subcellularLocation>
        <location evidence="1">Membrane</location>
        <topology evidence="1">Multi-pass membrane protein</topology>
    </subcellularLocation>
</comment>
<evidence type="ECO:0000256" key="2">
    <source>
        <dbReference type="ARBA" id="ARBA00022692"/>
    </source>
</evidence>
<evidence type="ECO:0000256" key="6">
    <source>
        <dbReference type="SAM" id="Phobius"/>
    </source>
</evidence>
<dbReference type="PANTHER" id="PTHR22776">
    <property type="entry name" value="MARVEL-CONTAINING POTENTIAL LIPID RAFT-ASSOCIATED PROTEIN"/>
    <property type="match status" value="1"/>
</dbReference>
<comment type="caution">
    <text evidence="8">The sequence shown here is derived from an EMBL/GenBank/DDBJ whole genome shotgun (WGS) entry which is preliminary data.</text>
</comment>